<feature type="compositionally biased region" description="Basic and acidic residues" evidence="2">
    <location>
        <begin position="303"/>
        <end position="312"/>
    </location>
</feature>
<accession>A0ABR7P7Z2</accession>
<keyword evidence="3" id="KW-1133">Transmembrane helix</keyword>
<feature type="compositionally biased region" description="Basic and acidic residues" evidence="2">
    <location>
        <begin position="322"/>
        <end position="340"/>
    </location>
</feature>
<gene>
    <name evidence="4" type="ORF">H8712_02590</name>
</gene>
<reference evidence="4 5" key="1">
    <citation type="submission" date="2020-08" db="EMBL/GenBank/DDBJ databases">
        <title>Genome public.</title>
        <authorList>
            <person name="Liu C."/>
            <person name="Sun Q."/>
        </authorList>
    </citation>
    <scope>NUCLEOTIDE SEQUENCE [LARGE SCALE GENOMIC DNA]</scope>
    <source>
        <strain evidence="4 5">3_YM_SP_D4_24.mj</strain>
    </source>
</reference>
<dbReference type="Proteomes" id="UP000661649">
    <property type="component" value="Unassembled WGS sequence"/>
</dbReference>
<keyword evidence="1" id="KW-0175">Coiled coil</keyword>
<evidence type="ECO:0000256" key="2">
    <source>
        <dbReference type="SAM" id="MobiDB-lite"/>
    </source>
</evidence>
<proteinExistence type="predicted"/>
<feature type="coiled-coil region" evidence="1">
    <location>
        <begin position="470"/>
        <end position="497"/>
    </location>
</feature>
<protein>
    <recommendedName>
        <fullName evidence="6">ABC transporter permease</fullName>
    </recommendedName>
</protein>
<organism evidence="4 5">
    <name type="scientific">Blautia stercoris</name>
    <dbReference type="NCBI Taxonomy" id="871664"/>
    <lineage>
        <taxon>Bacteria</taxon>
        <taxon>Bacillati</taxon>
        <taxon>Bacillota</taxon>
        <taxon>Clostridia</taxon>
        <taxon>Lachnospirales</taxon>
        <taxon>Lachnospiraceae</taxon>
        <taxon>Blautia</taxon>
    </lineage>
</organism>
<dbReference type="RefSeq" id="WP_187558168.1">
    <property type="nucleotide sequence ID" value="NZ_JACRTP010000001.1"/>
</dbReference>
<sequence>MKKYRSLAGMILGFLLLAWMSKTCYAEIADVTAFENLEWKKVHEEALIAPQGVVQSICATKNYIICIENTNDAQDTPDTVSAYYKNDTDEDGNPVEQYSLALRNTDNNWEHGNGMAYNQAKEEIYVAPYTSQNPENRGCLFVMDANTLAYKGKIKISDDYNILGIGYREETDQYVIQTNVEGGYSFKILDNQFQIAEDLGRYEGTSVGTNFQDLQLVDEYILNFPLTLNMGIGDYLNVYSLETKELVSCSKLNFPFEGVSNDEPEGLCETAEGTYIAVVDEDRTDGRRMFCFYETQVPCKEDAVSAEEKIDTNENDVSELNRQTETDTLEERTDSEKNTDLEENTDSEEIPTSSEDYKKEASKSLKKQSAKNTPKEVSFAEKMSIGFSGMITQAQELSKKLPSVVEFAKKAGNLADSFVETLLTKIKTLWKSGSIILAQNQREVFLFLAIGFTIVSIMGLWVCIVRLIRIRKQKKARAELERLRKAWKEEAEQWLQAERKRL</sequence>
<keyword evidence="5" id="KW-1185">Reference proteome</keyword>
<feature type="region of interest" description="Disordered" evidence="2">
    <location>
        <begin position="303"/>
        <end position="370"/>
    </location>
</feature>
<name>A0ABR7P7Z2_9FIRM</name>
<evidence type="ECO:0000256" key="3">
    <source>
        <dbReference type="SAM" id="Phobius"/>
    </source>
</evidence>
<comment type="caution">
    <text evidence="4">The sequence shown here is derived from an EMBL/GenBank/DDBJ whole genome shotgun (WGS) entry which is preliminary data.</text>
</comment>
<keyword evidence="3" id="KW-0472">Membrane</keyword>
<keyword evidence="3" id="KW-0812">Transmembrane</keyword>
<evidence type="ECO:0008006" key="6">
    <source>
        <dbReference type="Google" id="ProtNLM"/>
    </source>
</evidence>
<evidence type="ECO:0000313" key="5">
    <source>
        <dbReference type="Proteomes" id="UP000661649"/>
    </source>
</evidence>
<evidence type="ECO:0000256" key="1">
    <source>
        <dbReference type="SAM" id="Coils"/>
    </source>
</evidence>
<dbReference type="EMBL" id="JACRTP010000001">
    <property type="protein sequence ID" value="MBC8627520.1"/>
    <property type="molecule type" value="Genomic_DNA"/>
</dbReference>
<evidence type="ECO:0000313" key="4">
    <source>
        <dbReference type="EMBL" id="MBC8627520.1"/>
    </source>
</evidence>
<feature type="transmembrane region" description="Helical" evidence="3">
    <location>
        <begin position="444"/>
        <end position="468"/>
    </location>
</feature>